<keyword evidence="3" id="KW-1185">Reference proteome</keyword>
<dbReference type="PROSITE" id="PS51197">
    <property type="entry name" value="HTH_RRF2_2"/>
    <property type="match status" value="1"/>
</dbReference>
<dbReference type="SUPFAM" id="SSF46785">
    <property type="entry name" value="Winged helix' DNA-binding domain"/>
    <property type="match status" value="1"/>
</dbReference>
<evidence type="ECO:0000256" key="1">
    <source>
        <dbReference type="ARBA" id="ARBA00023125"/>
    </source>
</evidence>
<dbReference type="Pfam" id="PF02082">
    <property type="entry name" value="Rrf2"/>
    <property type="match status" value="1"/>
</dbReference>
<protein>
    <submittedName>
        <fullName evidence="2">BadM/Rrf2 family transcriptional regulator</fullName>
    </submittedName>
</protein>
<comment type="caution">
    <text evidence="2">The sequence shown here is derived from an EMBL/GenBank/DDBJ whole genome shotgun (WGS) entry which is preliminary data.</text>
</comment>
<dbReference type="InterPro" id="IPR036388">
    <property type="entry name" value="WH-like_DNA-bd_sf"/>
</dbReference>
<keyword evidence="1" id="KW-0238">DNA-binding</keyword>
<gene>
    <name evidence="2" type="ORF">CR105_17065</name>
</gene>
<dbReference type="GO" id="GO:0003677">
    <property type="term" value="F:DNA binding"/>
    <property type="evidence" value="ECO:0007669"/>
    <property type="project" value="UniProtKB-KW"/>
</dbReference>
<dbReference type="GO" id="GO:0003700">
    <property type="term" value="F:DNA-binding transcription factor activity"/>
    <property type="evidence" value="ECO:0007669"/>
    <property type="project" value="TreeGrafter"/>
</dbReference>
<dbReference type="AlphaFoldDB" id="A0A2G8TCL6"/>
<accession>A0A2G8TCL6</accession>
<dbReference type="PROSITE" id="PS01332">
    <property type="entry name" value="HTH_RRF2_1"/>
    <property type="match status" value="1"/>
</dbReference>
<organism evidence="2 3">
    <name type="scientific">Massilia eurypsychrophila</name>
    <dbReference type="NCBI Taxonomy" id="1485217"/>
    <lineage>
        <taxon>Bacteria</taxon>
        <taxon>Pseudomonadati</taxon>
        <taxon>Pseudomonadota</taxon>
        <taxon>Betaproteobacteria</taxon>
        <taxon>Burkholderiales</taxon>
        <taxon>Oxalobacteraceae</taxon>
        <taxon>Telluria group</taxon>
        <taxon>Massilia</taxon>
    </lineage>
</organism>
<dbReference type="PANTHER" id="PTHR33221:SF4">
    <property type="entry name" value="HTH-TYPE TRANSCRIPTIONAL REPRESSOR NSRR"/>
    <property type="match status" value="1"/>
</dbReference>
<evidence type="ECO:0000313" key="2">
    <source>
        <dbReference type="EMBL" id="PIL43743.1"/>
    </source>
</evidence>
<dbReference type="OrthoDB" id="9795923at2"/>
<dbReference type="RefSeq" id="WP_099790336.1">
    <property type="nucleotide sequence ID" value="NZ_JBHLYV010000019.1"/>
</dbReference>
<dbReference type="InterPro" id="IPR000944">
    <property type="entry name" value="Tscrpt_reg_Rrf2"/>
</dbReference>
<sequence>MRLTDYTDYALRLLMHLGVNPGKIITVREIADIHRISHNHLCKIAHQLGIHGVLTTLRGRAGGIQLARPPEQIMLGAVIRLTEPDFQMVDCFSETPSSCVLAGRCRLKGVLAEATAAFLARLDQVPLSALLPAAAPSLRAT</sequence>
<dbReference type="PANTHER" id="PTHR33221">
    <property type="entry name" value="WINGED HELIX-TURN-HELIX TRANSCRIPTIONAL REGULATOR, RRF2 FAMILY"/>
    <property type="match status" value="1"/>
</dbReference>
<evidence type="ECO:0000313" key="3">
    <source>
        <dbReference type="Proteomes" id="UP000230390"/>
    </source>
</evidence>
<dbReference type="EMBL" id="PDOC01000011">
    <property type="protein sequence ID" value="PIL43743.1"/>
    <property type="molecule type" value="Genomic_DNA"/>
</dbReference>
<name>A0A2G8TCL6_9BURK</name>
<dbReference type="InterPro" id="IPR030489">
    <property type="entry name" value="TR_Rrf2-type_CS"/>
</dbReference>
<dbReference type="NCBIfam" id="TIGR00738">
    <property type="entry name" value="rrf2_super"/>
    <property type="match status" value="1"/>
</dbReference>
<proteinExistence type="predicted"/>
<dbReference type="Gene3D" id="1.10.10.10">
    <property type="entry name" value="Winged helix-like DNA-binding domain superfamily/Winged helix DNA-binding domain"/>
    <property type="match status" value="1"/>
</dbReference>
<dbReference type="InterPro" id="IPR036390">
    <property type="entry name" value="WH_DNA-bd_sf"/>
</dbReference>
<dbReference type="Proteomes" id="UP000230390">
    <property type="component" value="Unassembled WGS sequence"/>
</dbReference>
<reference evidence="2 3" key="1">
    <citation type="submission" date="2017-10" db="EMBL/GenBank/DDBJ databases">
        <title>Massilia psychrophilum sp. nov., a novel purple-pigmented bacterium isolated from Tianshan glacier, Xinjiang Municipality, China.</title>
        <authorList>
            <person name="Wang H."/>
        </authorList>
    </citation>
    <scope>NUCLEOTIDE SEQUENCE [LARGE SCALE GENOMIC DNA]</scope>
    <source>
        <strain evidence="2 3">JCM 30074</strain>
    </source>
</reference>
<dbReference type="GO" id="GO:0005829">
    <property type="term" value="C:cytosol"/>
    <property type="evidence" value="ECO:0007669"/>
    <property type="project" value="TreeGrafter"/>
</dbReference>